<gene>
    <name evidence="2" type="ORF">SAMN05216565_102298</name>
</gene>
<organism evidence="2 3">
    <name type="scientific">Litchfieldia salsa</name>
    <dbReference type="NCBI Taxonomy" id="930152"/>
    <lineage>
        <taxon>Bacteria</taxon>
        <taxon>Bacillati</taxon>
        <taxon>Bacillota</taxon>
        <taxon>Bacilli</taxon>
        <taxon>Bacillales</taxon>
        <taxon>Bacillaceae</taxon>
        <taxon>Litchfieldia</taxon>
    </lineage>
</organism>
<accession>A0A1H0RN48</accession>
<evidence type="ECO:0000313" key="2">
    <source>
        <dbReference type="EMBL" id="SDP30810.1"/>
    </source>
</evidence>
<feature type="region of interest" description="Disordered" evidence="1">
    <location>
        <begin position="1"/>
        <end position="73"/>
    </location>
</feature>
<proteinExistence type="predicted"/>
<dbReference type="RefSeq" id="WP_090850686.1">
    <property type="nucleotide sequence ID" value="NZ_FNJU01000002.1"/>
</dbReference>
<name>A0A1H0RN48_9BACI</name>
<feature type="compositionally biased region" description="Basic and acidic residues" evidence="1">
    <location>
        <begin position="1"/>
        <end position="19"/>
    </location>
</feature>
<keyword evidence="3" id="KW-1185">Reference proteome</keyword>
<sequence length="73" mass="8419">MVKDEDIIHEHEPNNDGRYEGVINDSLSSAGQKMGIRSDVNPENINQPKNPYHLKPKEDKELKRFSKLFNGKQ</sequence>
<dbReference type="OrthoDB" id="2971589at2"/>
<protein>
    <submittedName>
        <fullName evidence="2">Uncharacterized protein</fullName>
    </submittedName>
</protein>
<evidence type="ECO:0000313" key="3">
    <source>
        <dbReference type="Proteomes" id="UP000199159"/>
    </source>
</evidence>
<evidence type="ECO:0000256" key="1">
    <source>
        <dbReference type="SAM" id="MobiDB-lite"/>
    </source>
</evidence>
<dbReference type="AlphaFoldDB" id="A0A1H0RN48"/>
<dbReference type="Proteomes" id="UP000199159">
    <property type="component" value="Unassembled WGS sequence"/>
</dbReference>
<reference evidence="3" key="1">
    <citation type="submission" date="2016-10" db="EMBL/GenBank/DDBJ databases">
        <authorList>
            <person name="Varghese N."/>
            <person name="Submissions S."/>
        </authorList>
    </citation>
    <scope>NUCLEOTIDE SEQUENCE [LARGE SCALE GENOMIC DNA]</scope>
    <source>
        <strain evidence="3">IBRC-M10078</strain>
    </source>
</reference>
<feature type="compositionally biased region" description="Basic and acidic residues" evidence="1">
    <location>
        <begin position="55"/>
        <end position="64"/>
    </location>
</feature>
<dbReference type="EMBL" id="FNJU01000002">
    <property type="protein sequence ID" value="SDP30810.1"/>
    <property type="molecule type" value="Genomic_DNA"/>
</dbReference>